<reference evidence="1" key="1">
    <citation type="submission" date="2016-10" db="EMBL/GenBank/DDBJ databases">
        <authorList>
            <person name="de Groot N.N."/>
        </authorList>
    </citation>
    <scope>NUCLEOTIDE SEQUENCE [LARGE SCALE GENOMIC DNA]</scope>
    <source>
        <strain evidence="1">GAS106B</strain>
    </source>
</reference>
<name>A0A1H1GZ26_9BURK</name>
<protein>
    <submittedName>
        <fullName evidence="1">Uncharacterized protein</fullName>
    </submittedName>
</protein>
<evidence type="ECO:0000313" key="1">
    <source>
        <dbReference type="EMBL" id="SDR18444.1"/>
    </source>
</evidence>
<dbReference type="EMBL" id="FNKP01000002">
    <property type="protein sequence ID" value="SDR18444.1"/>
    <property type="molecule type" value="Genomic_DNA"/>
</dbReference>
<keyword evidence="3" id="KW-1185">Reference proteome</keyword>
<dbReference type="EMBL" id="FNKP01000002">
    <property type="protein sequence ID" value="SDR37083.1"/>
    <property type="molecule type" value="Genomic_DNA"/>
</dbReference>
<evidence type="ECO:0000313" key="3">
    <source>
        <dbReference type="Proteomes" id="UP000183487"/>
    </source>
</evidence>
<sequence length="150" mass="16967">MSFDYIRKHYGVPAERGRQVTCYGETGVIVGADGHYLCVVIDGDKSEEERRYHPVDKVVYGDIIDAPALREWKCLLPRDRWDDWDSPAVFTVSASTRSKARYKAFVDLSDCYDLEGKDLICIRVKAVPRVHAEPDSEPGLTGDPDDDLPF</sequence>
<reference evidence="3" key="2">
    <citation type="submission" date="2016-10" db="EMBL/GenBank/DDBJ databases">
        <authorList>
            <person name="Varghese N."/>
        </authorList>
    </citation>
    <scope>NUCLEOTIDE SEQUENCE [LARGE SCALE GENOMIC DNA]</scope>
    <source>
        <strain evidence="3">GAS106B</strain>
    </source>
</reference>
<accession>A0A1H1GZ26</accession>
<dbReference type="RefSeq" id="WP_074766812.1">
    <property type="nucleotide sequence ID" value="NZ_FNKP01000002.1"/>
</dbReference>
<gene>
    <name evidence="1" type="ORF">SAMN05443245_3394</name>
    <name evidence="2" type="ORF">SAMN05443245_5182</name>
</gene>
<proteinExistence type="predicted"/>
<organism evidence="1 3">
    <name type="scientific">Paraburkholderia fungorum</name>
    <dbReference type="NCBI Taxonomy" id="134537"/>
    <lineage>
        <taxon>Bacteria</taxon>
        <taxon>Pseudomonadati</taxon>
        <taxon>Pseudomonadota</taxon>
        <taxon>Betaproteobacteria</taxon>
        <taxon>Burkholderiales</taxon>
        <taxon>Burkholderiaceae</taxon>
        <taxon>Paraburkholderia</taxon>
    </lineage>
</organism>
<dbReference type="Proteomes" id="UP000183487">
    <property type="component" value="Unassembled WGS sequence"/>
</dbReference>
<evidence type="ECO:0000313" key="2">
    <source>
        <dbReference type="EMBL" id="SDR37083.1"/>
    </source>
</evidence>
<dbReference type="AlphaFoldDB" id="A0A1H1GZ26"/>